<dbReference type="SMART" id="SM00450">
    <property type="entry name" value="RHOD"/>
    <property type="match status" value="1"/>
</dbReference>
<dbReference type="Pfam" id="PF00581">
    <property type="entry name" value="Rhodanese"/>
    <property type="match status" value="1"/>
</dbReference>
<organism evidence="2 3">
    <name type="scientific">Azospira inquinata</name>
    <dbReference type="NCBI Taxonomy" id="2785627"/>
    <lineage>
        <taxon>Bacteria</taxon>
        <taxon>Pseudomonadati</taxon>
        <taxon>Pseudomonadota</taxon>
        <taxon>Betaproteobacteria</taxon>
        <taxon>Rhodocyclales</taxon>
        <taxon>Rhodocyclaceae</taxon>
        <taxon>Azospira</taxon>
    </lineage>
</organism>
<dbReference type="KEGG" id="aiq:Azoinq_08650"/>
<dbReference type="Proteomes" id="UP000683428">
    <property type="component" value="Chromosome"/>
</dbReference>
<evidence type="ECO:0000313" key="3">
    <source>
        <dbReference type="Proteomes" id="UP000683428"/>
    </source>
</evidence>
<protein>
    <submittedName>
        <fullName evidence="2">Sulfurtransferase</fullName>
    </submittedName>
</protein>
<sequence length="107" mass="11810">MKQITPRELADWLADPQRPRPVLLDVREPNEVAFCALPDTVSMPMGTVPLRKGELDPEAVTVVICHHGGRSFQVAQYLEQSGFSHIINLAGGMHGWSCEVDPSVPTY</sequence>
<proteinExistence type="predicted"/>
<dbReference type="InterPro" id="IPR001763">
    <property type="entry name" value="Rhodanese-like_dom"/>
</dbReference>
<dbReference type="InterPro" id="IPR052204">
    <property type="entry name" value="PpiC/parvulin_rotamase"/>
</dbReference>
<dbReference type="PROSITE" id="PS50206">
    <property type="entry name" value="RHODANESE_3"/>
    <property type="match status" value="1"/>
</dbReference>
<accession>A0A975XTP4</accession>
<dbReference type="AlphaFoldDB" id="A0A975XTP4"/>
<gene>
    <name evidence="2" type="ORF">Azoinq_08650</name>
</gene>
<feature type="domain" description="Rhodanese" evidence="1">
    <location>
        <begin position="17"/>
        <end position="105"/>
    </location>
</feature>
<dbReference type="RefSeq" id="WP_216129973.1">
    <property type="nucleotide sequence ID" value="NZ_CP064782.1"/>
</dbReference>
<reference evidence="2" key="1">
    <citation type="submission" date="2020-11" db="EMBL/GenBank/DDBJ databases">
        <title>Azospira inquinata sp. nov.</title>
        <authorList>
            <person name="Moe W.M."/>
            <person name="Mikes M.C."/>
        </authorList>
    </citation>
    <scope>NUCLEOTIDE SEQUENCE</scope>
    <source>
        <strain evidence="2">Azo-3</strain>
    </source>
</reference>
<dbReference type="PANTHER" id="PTHR43629">
    <property type="entry name" value="PEPTIDYL-PROLYL CIS-TRANS ISOMERASE"/>
    <property type="match status" value="1"/>
</dbReference>
<keyword evidence="3" id="KW-1185">Reference proteome</keyword>
<dbReference type="EMBL" id="CP064782">
    <property type="protein sequence ID" value="QWT47944.1"/>
    <property type="molecule type" value="Genomic_DNA"/>
</dbReference>
<dbReference type="PANTHER" id="PTHR43629:SF2">
    <property type="entry name" value="RHODANESE-LIKE_PPIC DOMAIN-CONTAINING PROTEIN 12, CHLOROPLASTIC"/>
    <property type="match status" value="1"/>
</dbReference>
<name>A0A975XTP4_9RHOO</name>
<evidence type="ECO:0000259" key="1">
    <source>
        <dbReference type="PROSITE" id="PS50206"/>
    </source>
</evidence>
<evidence type="ECO:0000313" key="2">
    <source>
        <dbReference type="EMBL" id="QWT47944.1"/>
    </source>
</evidence>